<evidence type="ECO:0000313" key="3">
    <source>
        <dbReference type="Proteomes" id="UP001595816"/>
    </source>
</evidence>
<feature type="region of interest" description="Disordered" evidence="1">
    <location>
        <begin position="620"/>
        <end position="677"/>
    </location>
</feature>
<comment type="caution">
    <text evidence="2">The sequence shown here is derived from an EMBL/GenBank/DDBJ whole genome shotgun (WGS) entry which is preliminary data.</text>
</comment>
<feature type="compositionally biased region" description="Low complexity" evidence="1">
    <location>
        <begin position="340"/>
        <end position="357"/>
    </location>
</feature>
<feature type="compositionally biased region" description="Gly residues" evidence="1">
    <location>
        <begin position="379"/>
        <end position="395"/>
    </location>
</feature>
<protein>
    <recommendedName>
        <fullName evidence="4">PPE family protein</fullName>
    </recommendedName>
</protein>
<evidence type="ECO:0000256" key="1">
    <source>
        <dbReference type="SAM" id="MobiDB-lite"/>
    </source>
</evidence>
<feature type="region of interest" description="Disordered" evidence="1">
    <location>
        <begin position="468"/>
        <end position="580"/>
    </location>
</feature>
<gene>
    <name evidence="2" type="ORF">ACFOZ4_12575</name>
</gene>
<accession>A0ABV8LL23</accession>
<feature type="compositionally biased region" description="Gly residues" evidence="1">
    <location>
        <begin position="406"/>
        <end position="416"/>
    </location>
</feature>
<name>A0ABV8LL23_9ACTN</name>
<dbReference type="Proteomes" id="UP001595816">
    <property type="component" value="Unassembled WGS sequence"/>
</dbReference>
<evidence type="ECO:0000313" key="2">
    <source>
        <dbReference type="EMBL" id="MFC4131440.1"/>
    </source>
</evidence>
<keyword evidence="3" id="KW-1185">Reference proteome</keyword>
<dbReference type="RefSeq" id="WP_253754969.1">
    <property type="nucleotide sequence ID" value="NZ_JAMZDZ010000001.1"/>
</dbReference>
<dbReference type="EMBL" id="JBHSAY010000006">
    <property type="protein sequence ID" value="MFC4131440.1"/>
    <property type="molecule type" value="Genomic_DNA"/>
</dbReference>
<proteinExistence type="predicted"/>
<feature type="region of interest" description="Disordered" evidence="1">
    <location>
        <begin position="319"/>
        <end position="431"/>
    </location>
</feature>
<feature type="compositionally biased region" description="Pro residues" evidence="1">
    <location>
        <begin position="358"/>
        <end position="372"/>
    </location>
</feature>
<sequence length="677" mass="68901">MGDGDLLQAELEGLRAFSGDARRAALGFAGVAGEELPDIEAAARNIGNPPGFLELARFGRVALADLKVLKSFSLDFGDGLSSTGYAADLAAGWYERVEQQGKKTLQKIEDALVAGEAPGPDYGETVTAPAAPPAAPKDYGYARPGDTRTGWDALSLDQIKALILGVDVTAVTDVAAGWRRIADAIDTAQRRFGEDVKGLHWYGEGGTEFHGNVGKTVASAKRWRASADQRASNYEMTAVRLANAKSKIQQIAGDLKTTLDDRQLDLAEATTPEKQDVILKQINQAWMGATISARAIAKQLGEDLATSGDAWEPVDRYRGLVGLDPNPPTGGLDAPGGGNLNTPNVPNVPGGPDVPGGPNVPTPPGPPNPGPGPDDGDGTNPGDGTGPTGNNGNGSGQVVPPNIPGIPGGGVNGAAGGVTPPGLGGSPVTAPVLGPPAGLPVLSGRPPLTTLPPGIGGGSTGVGGLPILGSRGGLTPSLGGRGTSRGGPPITRLPGAPTEQVRQFEPGQSRPDQLHRLDDGDALPLMPGLAGRSGLTGPPLIGGPNTQLRPAPIVDRSGLVTGRGTRTPITAHGDEDLPPGMPLGLWPSPGVRLDGRWAASPRAFAGQVVQAAETRLGPDVLRSRTVHRGAPRWTEPVPAEPVEPGSAPSGGTARAASSSRGSSDRRRRAGPAGEQHG</sequence>
<feature type="compositionally biased region" description="Low complexity" evidence="1">
    <location>
        <begin position="644"/>
        <end position="661"/>
    </location>
</feature>
<organism evidence="2 3">
    <name type="scientific">Hamadaea flava</name>
    <dbReference type="NCBI Taxonomy" id="1742688"/>
    <lineage>
        <taxon>Bacteria</taxon>
        <taxon>Bacillati</taxon>
        <taxon>Actinomycetota</taxon>
        <taxon>Actinomycetes</taxon>
        <taxon>Micromonosporales</taxon>
        <taxon>Micromonosporaceae</taxon>
        <taxon>Hamadaea</taxon>
    </lineage>
</organism>
<reference evidence="3" key="1">
    <citation type="journal article" date="2019" name="Int. J. Syst. Evol. Microbiol.">
        <title>The Global Catalogue of Microorganisms (GCM) 10K type strain sequencing project: providing services to taxonomists for standard genome sequencing and annotation.</title>
        <authorList>
            <consortium name="The Broad Institute Genomics Platform"/>
            <consortium name="The Broad Institute Genome Sequencing Center for Infectious Disease"/>
            <person name="Wu L."/>
            <person name="Ma J."/>
        </authorList>
    </citation>
    <scope>NUCLEOTIDE SEQUENCE [LARGE SCALE GENOMIC DNA]</scope>
    <source>
        <strain evidence="3">CGMCC 4.7289</strain>
    </source>
</reference>
<evidence type="ECO:0008006" key="4">
    <source>
        <dbReference type="Google" id="ProtNLM"/>
    </source>
</evidence>